<dbReference type="GO" id="GO:0005886">
    <property type="term" value="C:plasma membrane"/>
    <property type="evidence" value="ECO:0007669"/>
    <property type="project" value="UniProtKB-SubCell"/>
</dbReference>
<evidence type="ECO:0000313" key="10">
    <source>
        <dbReference type="Proteomes" id="UP000634668"/>
    </source>
</evidence>
<evidence type="ECO:0000256" key="6">
    <source>
        <dbReference type="ARBA" id="ARBA00023136"/>
    </source>
</evidence>
<dbReference type="PANTHER" id="PTHR34582:SF6">
    <property type="entry name" value="UPF0702 TRANSMEMBRANE PROTEIN YCAP"/>
    <property type="match status" value="1"/>
</dbReference>
<comment type="caution">
    <text evidence="9">The sequence shown here is derived from an EMBL/GenBank/DDBJ whole genome shotgun (WGS) entry which is preliminary data.</text>
</comment>
<keyword evidence="5 7" id="KW-1133">Transmembrane helix</keyword>
<keyword evidence="3" id="KW-1003">Cell membrane</keyword>
<dbReference type="InterPro" id="IPR023090">
    <property type="entry name" value="UPF0702_alpha/beta_dom_sf"/>
</dbReference>
<evidence type="ECO:0000313" key="9">
    <source>
        <dbReference type="EMBL" id="GGW42671.1"/>
    </source>
</evidence>
<reference evidence="9" key="1">
    <citation type="journal article" date="2014" name="Int. J. Syst. Evol. Microbiol.">
        <title>Complete genome sequence of Corynebacterium casei LMG S-19264T (=DSM 44701T), isolated from a smear-ripened cheese.</title>
        <authorList>
            <consortium name="US DOE Joint Genome Institute (JGI-PGF)"/>
            <person name="Walter F."/>
            <person name="Albersmeier A."/>
            <person name="Kalinowski J."/>
            <person name="Ruckert C."/>
        </authorList>
    </citation>
    <scope>NUCLEOTIDE SEQUENCE</scope>
    <source>
        <strain evidence="9">KCTC 12113</strain>
    </source>
</reference>
<evidence type="ECO:0000259" key="8">
    <source>
        <dbReference type="Pfam" id="PF04239"/>
    </source>
</evidence>
<comment type="similarity">
    <text evidence="2">Belongs to the UPF0702 family.</text>
</comment>
<dbReference type="Gene3D" id="3.30.240.20">
    <property type="entry name" value="bsu07140 like domains"/>
    <property type="match status" value="1"/>
</dbReference>
<feature type="transmembrane region" description="Helical" evidence="7">
    <location>
        <begin position="12"/>
        <end position="32"/>
    </location>
</feature>
<sequence length="174" mass="19205">MKDWIATEGQAILNVFISTVLIFSILILWVRVSGLRSFAKISSIDFASTIAIGSVLASTVLSADPSIIKSGMAIGFILGFQTLFSKLTLKFNWFNTLASNSPMLLMDKENILYDNLYSNNLSEEDLYAKLREVNVLQLSEIKAVILETTGDITVLHGSVEKEIDVLLLKGVRSK</sequence>
<dbReference type="PANTHER" id="PTHR34582">
    <property type="entry name" value="UPF0702 TRANSMEMBRANE PROTEIN YCAP"/>
    <property type="match status" value="1"/>
</dbReference>
<proteinExistence type="inferred from homology"/>
<keyword evidence="4 7" id="KW-0812">Transmembrane</keyword>
<gene>
    <name evidence="9" type="ORF">GCM10007383_29110</name>
</gene>
<comment type="subcellular location">
    <subcellularLocation>
        <location evidence="1">Cell membrane</location>
        <topology evidence="1">Multi-pass membrane protein</topology>
    </subcellularLocation>
</comment>
<keyword evidence="6 7" id="KW-0472">Membrane</keyword>
<organism evidence="9 10">
    <name type="scientific">Arenibacter certesii</name>
    <dbReference type="NCBI Taxonomy" id="228955"/>
    <lineage>
        <taxon>Bacteria</taxon>
        <taxon>Pseudomonadati</taxon>
        <taxon>Bacteroidota</taxon>
        <taxon>Flavobacteriia</taxon>
        <taxon>Flavobacteriales</taxon>
        <taxon>Flavobacteriaceae</taxon>
        <taxon>Arenibacter</taxon>
    </lineage>
</organism>
<accession>A0A918MN58</accession>
<keyword evidence="10" id="KW-1185">Reference proteome</keyword>
<dbReference type="RefSeq" id="WP_026813966.1">
    <property type="nucleotide sequence ID" value="NZ_BMWP01000022.1"/>
</dbReference>
<evidence type="ECO:0000256" key="2">
    <source>
        <dbReference type="ARBA" id="ARBA00006448"/>
    </source>
</evidence>
<reference evidence="9" key="2">
    <citation type="submission" date="2020-09" db="EMBL/GenBank/DDBJ databases">
        <authorList>
            <person name="Sun Q."/>
            <person name="Kim S."/>
        </authorList>
    </citation>
    <scope>NUCLEOTIDE SEQUENCE</scope>
    <source>
        <strain evidence="9">KCTC 12113</strain>
    </source>
</reference>
<evidence type="ECO:0000256" key="4">
    <source>
        <dbReference type="ARBA" id="ARBA00022692"/>
    </source>
</evidence>
<evidence type="ECO:0000256" key="5">
    <source>
        <dbReference type="ARBA" id="ARBA00022989"/>
    </source>
</evidence>
<name>A0A918MN58_9FLAO</name>
<dbReference type="Pfam" id="PF04239">
    <property type="entry name" value="DUF421"/>
    <property type="match status" value="1"/>
</dbReference>
<dbReference type="InterPro" id="IPR007353">
    <property type="entry name" value="DUF421"/>
</dbReference>
<evidence type="ECO:0000256" key="1">
    <source>
        <dbReference type="ARBA" id="ARBA00004651"/>
    </source>
</evidence>
<evidence type="ECO:0000256" key="7">
    <source>
        <dbReference type="SAM" id="Phobius"/>
    </source>
</evidence>
<evidence type="ECO:0000256" key="3">
    <source>
        <dbReference type="ARBA" id="ARBA00022475"/>
    </source>
</evidence>
<protein>
    <submittedName>
        <fullName evidence="9">DUF421 domain-containing protein</fullName>
    </submittedName>
</protein>
<feature type="domain" description="YetF C-terminal" evidence="8">
    <location>
        <begin position="90"/>
        <end position="167"/>
    </location>
</feature>
<dbReference type="EMBL" id="BMWP01000022">
    <property type="protein sequence ID" value="GGW42671.1"/>
    <property type="molecule type" value="Genomic_DNA"/>
</dbReference>
<dbReference type="Proteomes" id="UP000634668">
    <property type="component" value="Unassembled WGS sequence"/>
</dbReference>
<dbReference type="AlphaFoldDB" id="A0A918MN58"/>